<keyword evidence="2" id="KW-1185">Reference proteome</keyword>
<evidence type="ECO:0000313" key="1">
    <source>
        <dbReference type="EMBL" id="KAI5682399.1"/>
    </source>
</evidence>
<reference evidence="2" key="1">
    <citation type="journal article" date="2023" name="Nat. Plants">
        <title>Single-cell RNA sequencing provides a high-resolution roadmap for understanding the multicellular compartmentation of specialized metabolism.</title>
        <authorList>
            <person name="Sun S."/>
            <person name="Shen X."/>
            <person name="Li Y."/>
            <person name="Li Y."/>
            <person name="Wang S."/>
            <person name="Li R."/>
            <person name="Zhang H."/>
            <person name="Shen G."/>
            <person name="Guo B."/>
            <person name="Wei J."/>
            <person name="Xu J."/>
            <person name="St-Pierre B."/>
            <person name="Chen S."/>
            <person name="Sun C."/>
        </authorList>
    </citation>
    <scope>NUCLEOTIDE SEQUENCE [LARGE SCALE GENOMIC DNA]</scope>
</reference>
<proteinExistence type="predicted"/>
<accession>A0ACC0CBT3</accession>
<dbReference type="EMBL" id="CM044701">
    <property type="protein sequence ID" value="KAI5682399.1"/>
    <property type="molecule type" value="Genomic_DNA"/>
</dbReference>
<protein>
    <submittedName>
        <fullName evidence="1">Uncharacterized protein</fullName>
    </submittedName>
</protein>
<comment type="caution">
    <text evidence="1">The sequence shown here is derived from an EMBL/GenBank/DDBJ whole genome shotgun (WGS) entry which is preliminary data.</text>
</comment>
<gene>
    <name evidence="1" type="ORF">M9H77_03627</name>
</gene>
<evidence type="ECO:0000313" key="2">
    <source>
        <dbReference type="Proteomes" id="UP001060085"/>
    </source>
</evidence>
<name>A0ACC0CBT3_CATRO</name>
<dbReference type="Proteomes" id="UP001060085">
    <property type="component" value="Linkage Group LG01"/>
</dbReference>
<sequence length="243" mass="27158">MGVINDKTHDFESDGNSTYSKILCVSPSPSSSKVSDDWILDSDCTFHMTPNKHWFSDFKTLDHGKVFMGNNEVCDIKGIGNIFIKMHDGVTRKLIENGVTERMNRTIMDRFRCLMVSFGVPKPILGEAISTAVYLINRKGKLDPRSKKGVFIGYPSGLKGYKVWLKDESGVRVIVSRDVVFNELDMACLKAKTDPVSFTNIPTDGNIPVEVEDTSGPSQEHTHQLETSEESDIPASCTRNRYV</sequence>
<organism evidence="1 2">
    <name type="scientific">Catharanthus roseus</name>
    <name type="common">Madagascar periwinkle</name>
    <name type="synonym">Vinca rosea</name>
    <dbReference type="NCBI Taxonomy" id="4058"/>
    <lineage>
        <taxon>Eukaryota</taxon>
        <taxon>Viridiplantae</taxon>
        <taxon>Streptophyta</taxon>
        <taxon>Embryophyta</taxon>
        <taxon>Tracheophyta</taxon>
        <taxon>Spermatophyta</taxon>
        <taxon>Magnoliopsida</taxon>
        <taxon>eudicotyledons</taxon>
        <taxon>Gunneridae</taxon>
        <taxon>Pentapetalae</taxon>
        <taxon>asterids</taxon>
        <taxon>lamiids</taxon>
        <taxon>Gentianales</taxon>
        <taxon>Apocynaceae</taxon>
        <taxon>Rauvolfioideae</taxon>
        <taxon>Vinceae</taxon>
        <taxon>Catharanthinae</taxon>
        <taxon>Catharanthus</taxon>
    </lineage>
</organism>